<evidence type="ECO:0000256" key="6">
    <source>
        <dbReference type="ARBA" id="ARBA00022729"/>
    </source>
</evidence>
<dbReference type="GO" id="GO:0009279">
    <property type="term" value="C:cell outer membrane"/>
    <property type="evidence" value="ECO:0007669"/>
    <property type="project" value="UniProtKB-SubCell"/>
</dbReference>
<keyword evidence="8" id="KW-0998">Cell outer membrane</keyword>
<dbReference type="SUPFAM" id="SSF141729">
    <property type="entry name" value="FimD N-terminal domain-like"/>
    <property type="match status" value="1"/>
</dbReference>
<keyword evidence="4" id="KW-1134">Transmembrane beta strand</keyword>
<dbReference type="Pfam" id="PF00577">
    <property type="entry name" value="Usher"/>
    <property type="match status" value="1"/>
</dbReference>
<evidence type="ECO:0000256" key="7">
    <source>
        <dbReference type="ARBA" id="ARBA00023136"/>
    </source>
</evidence>
<dbReference type="GO" id="GO:0009297">
    <property type="term" value="P:pilus assembly"/>
    <property type="evidence" value="ECO:0007669"/>
    <property type="project" value="InterPro"/>
</dbReference>
<evidence type="ECO:0000256" key="5">
    <source>
        <dbReference type="ARBA" id="ARBA00022692"/>
    </source>
</evidence>
<dbReference type="GO" id="GO:0015473">
    <property type="term" value="F:fimbrial usher porin activity"/>
    <property type="evidence" value="ECO:0007669"/>
    <property type="project" value="InterPro"/>
</dbReference>
<dbReference type="InterPro" id="IPR025885">
    <property type="entry name" value="PapC_N"/>
</dbReference>
<dbReference type="PANTHER" id="PTHR30451">
    <property type="entry name" value="OUTER MEMBRANE USHER PROTEIN"/>
    <property type="match status" value="1"/>
</dbReference>
<evidence type="ECO:0000313" key="11">
    <source>
        <dbReference type="Proteomes" id="UP000179588"/>
    </source>
</evidence>
<dbReference type="InterPro" id="IPR037224">
    <property type="entry name" value="PapC_N_sf"/>
</dbReference>
<dbReference type="Gene3D" id="2.60.40.3110">
    <property type="match status" value="1"/>
</dbReference>
<reference evidence="10 11" key="1">
    <citation type="submission" date="2016-03" db="EMBL/GenBank/DDBJ databases">
        <title>Genome sequence of Providencia stuartii strain, isolated from the salivary glands of larval Lucilia sericata.</title>
        <authorList>
            <person name="Yuan Y."/>
            <person name="Zhang Y."/>
            <person name="Fu S."/>
            <person name="Crippen T.L."/>
            <person name="Visi D."/>
            <person name="Benbow M.E."/>
            <person name="Allen M."/>
            <person name="Tomberlin J.K."/>
            <person name="Sze S.-H."/>
            <person name="Tarone A.M."/>
        </authorList>
    </citation>
    <scope>NUCLEOTIDE SEQUENCE [LARGE SCALE GENOMIC DNA]</scope>
    <source>
        <strain evidence="10 11">Crippen</strain>
    </source>
</reference>
<accession>A0A1S1HQ72</accession>
<proteinExistence type="inferred from homology"/>
<evidence type="ECO:0000256" key="3">
    <source>
        <dbReference type="ARBA" id="ARBA00022448"/>
    </source>
</evidence>
<dbReference type="PANTHER" id="PTHR30451:SF8">
    <property type="entry name" value="FIMBRIAL USHER PROTEIN"/>
    <property type="match status" value="1"/>
</dbReference>
<sequence length="785" mass="87876">MKKYTPTAIAIWFNIQPVMAADKTNFDEEFLRSRGIDVAIAAQLAKAPAFLPGKQEIKIYINNQFRVNTEVDINEQGEPCINSKLLETIGLENRLLLSGENDCLDIRQLWKNGEIVQRPKKQELWFFVPESVVLINYNEKTNYTYGGNGAIVNYSTNYMGGSGSNNDMYYINTEAGINTGNWLLRSYQIYNHLSESDFIHQYAYAQTTLEKQKKNLQIGQINLNNSVIGASRVIGLQLFPENQLETNHSSGAIVSGIAAESSMVEIYQSGRLIYNTAVPAGPFELSQFSLVNRTADLHVKLKGVNGSEQSFIVPSTTFSNFSTHYNTGYSFGIGRYDEPHADNKPFIISLSKGWGISHHWGVQAGTVLSTDYYSLGLNNAIKLSPNTFLAFNTDFSHDNNHASTGTLFSGSLSYLLSEQVSIGANTLVQSKNYHYLSDATRKNENDINNRQKQLGSDINWATEIGTLSSSVGRTYTQDNQSQDYISFSWSQAFSENITLNTSYQRTYNIDNVYEDTVFLRLSIPLDRANISSWVTHANNSNRWGARYNNYVDRDRNWGIAYEYNDKQHYQSVSANLHTVTPYAQLGGNIRRDNEQQTSWGASLTGGVALVNEGILLSPYEIKETFGIAKAGDRRYVRIDTGAGPTWTNGNGYSVIPNLNAYQQNAIKVDPRSLSRQSDILNAYKTITPAKGSVVPVHFTVIESRRVRIKANFSGKPLPQNSVIRDEAGNFLTLSTQSGQFFLGQAIPNMKLIVETPEKKFCGIKLVLPNEPKEQVLYEEVNVQCH</sequence>
<keyword evidence="3" id="KW-0813">Transport</keyword>
<dbReference type="Gene3D" id="2.60.40.2610">
    <property type="entry name" value="Outer membrane usher protein FimD, plug domain"/>
    <property type="match status" value="1"/>
</dbReference>
<keyword evidence="5" id="KW-0812">Transmembrane</keyword>
<feature type="domain" description="PapC N-terminal" evidence="9">
    <location>
        <begin position="25"/>
        <end position="157"/>
    </location>
</feature>
<keyword evidence="11" id="KW-1185">Reference proteome</keyword>
<dbReference type="Proteomes" id="UP000179588">
    <property type="component" value="Unassembled WGS sequence"/>
</dbReference>
<evidence type="ECO:0000256" key="4">
    <source>
        <dbReference type="ARBA" id="ARBA00022452"/>
    </source>
</evidence>
<name>A0A1S1HQ72_PROST</name>
<evidence type="ECO:0000313" key="10">
    <source>
        <dbReference type="EMBL" id="OHT23453.1"/>
    </source>
</evidence>
<dbReference type="EMBL" id="LVIE01000179">
    <property type="protein sequence ID" value="OHT23453.1"/>
    <property type="molecule type" value="Genomic_DNA"/>
</dbReference>
<organism evidence="10 11">
    <name type="scientific">Providencia stuartii</name>
    <dbReference type="NCBI Taxonomy" id="588"/>
    <lineage>
        <taxon>Bacteria</taxon>
        <taxon>Pseudomonadati</taxon>
        <taxon>Pseudomonadota</taxon>
        <taxon>Gammaproteobacteria</taxon>
        <taxon>Enterobacterales</taxon>
        <taxon>Morganellaceae</taxon>
        <taxon>Providencia</taxon>
    </lineage>
</organism>
<keyword evidence="7" id="KW-0472">Membrane</keyword>
<dbReference type="AlphaFoldDB" id="A0A1S1HQ72"/>
<keyword evidence="6" id="KW-0732">Signal</keyword>
<evidence type="ECO:0000256" key="8">
    <source>
        <dbReference type="ARBA" id="ARBA00023237"/>
    </source>
</evidence>
<protein>
    <recommendedName>
        <fullName evidence="9">PapC N-terminal domain-containing protein</fullName>
    </recommendedName>
</protein>
<evidence type="ECO:0000259" key="9">
    <source>
        <dbReference type="Pfam" id="PF13954"/>
    </source>
</evidence>
<gene>
    <name evidence="10" type="ORF">A3Q29_05820</name>
</gene>
<comment type="subcellular location">
    <subcellularLocation>
        <location evidence="1">Cell outer membrane</location>
        <topology evidence="1">Multi-pass membrane protein</topology>
    </subcellularLocation>
</comment>
<evidence type="ECO:0000256" key="1">
    <source>
        <dbReference type="ARBA" id="ARBA00004571"/>
    </source>
</evidence>
<evidence type="ECO:0000256" key="2">
    <source>
        <dbReference type="ARBA" id="ARBA00008064"/>
    </source>
</evidence>
<comment type="caution">
    <text evidence="10">The sequence shown here is derived from an EMBL/GenBank/DDBJ whole genome shotgun (WGS) entry which is preliminary data.</text>
</comment>
<dbReference type="InterPro" id="IPR000015">
    <property type="entry name" value="Fimb_usher"/>
</dbReference>
<dbReference type="Pfam" id="PF13954">
    <property type="entry name" value="PapC_N"/>
    <property type="match status" value="1"/>
</dbReference>
<comment type="similarity">
    <text evidence="2">Belongs to the fimbrial export usher family.</text>
</comment>
<dbReference type="InterPro" id="IPR042186">
    <property type="entry name" value="FimD_plug_dom"/>
</dbReference>
<dbReference type="Gene3D" id="3.10.20.410">
    <property type="match status" value="1"/>
</dbReference>